<comment type="caution">
    <text evidence="2">The sequence shown here is derived from an EMBL/GenBank/DDBJ whole genome shotgun (WGS) entry which is preliminary data.</text>
</comment>
<dbReference type="Pfam" id="PF00535">
    <property type="entry name" value="Glycos_transf_2"/>
    <property type="match status" value="1"/>
</dbReference>
<dbReference type="Gene3D" id="3.90.550.10">
    <property type="entry name" value="Spore Coat Polysaccharide Biosynthesis Protein SpsA, Chain A"/>
    <property type="match status" value="1"/>
</dbReference>
<evidence type="ECO:0000313" key="3">
    <source>
        <dbReference type="Proteomes" id="UP000189800"/>
    </source>
</evidence>
<dbReference type="EMBL" id="MUYU01000036">
    <property type="protein sequence ID" value="OOS20563.1"/>
    <property type="molecule type" value="Genomic_DNA"/>
</dbReference>
<evidence type="ECO:0000313" key="2">
    <source>
        <dbReference type="EMBL" id="OOS20563.1"/>
    </source>
</evidence>
<accession>A0A1T0CE43</accession>
<reference evidence="2 3" key="1">
    <citation type="submission" date="2017-02" db="EMBL/GenBank/DDBJ databases">
        <title>Draft genome sequence of Moraxella pluranimalium CCUG 54913T type strain.</title>
        <authorList>
            <person name="Salva-Serra F."/>
            <person name="Engstrom-Jakobsson H."/>
            <person name="Thorell K."/>
            <person name="Jaen-Luchoro D."/>
            <person name="Gonzales-Siles L."/>
            <person name="Karlsson R."/>
            <person name="Yazdan S."/>
            <person name="Boulund F."/>
            <person name="Johnning A."/>
            <person name="Engstrand L."/>
            <person name="Kristiansson E."/>
            <person name="Moore E."/>
        </authorList>
    </citation>
    <scope>NUCLEOTIDE SEQUENCE [LARGE SCALE GENOMIC DNA]</scope>
    <source>
        <strain evidence="2 3">CCUG 54913</strain>
    </source>
</reference>
<dbReference type="STRING" id="470453.B0680_10405"/>
<gene>
    <name evidence="2" type="ORF">B0680_10405</name>
</gene>
<evidence type="ECO:0000259" key="1">
    <source>
        <dbReference type="Pfam" id="PF00535"/>
    </source>
</evidence>
<dbReference type="CDD" id="cd00761">
    <property type="entry name" value="Glyco_tranf_GTA_type"/>
    <property type="match status" value="1"/>
</dbReference>
<dbReference type="InterPro" id="IPR001173">
    <property type="entry name" value="Glyco_trans_2-like"/>
</dbReference>
<keyword evidence="3" id="KW-1185">Reference proteome</keyword>
<dbReference type="RefSeq" id="WP_078255028.1">
    <property type="nucleotide sequence ID" value="NZ_MUYU01000036.1"/>
</dbReference>
<feature type="domain" description="Glycosyltransferase 2-like" evidence="1">
    <location>
        <begin position="15"/>
        <end position="130"/>
    </location>
</feature>
<name>A0A1T0CE43_9GAMM</name>
<organism evidence="2 3">
    <name type="scientific">Moraxella pluranimalium</name>
    <dbReference type="NCBI Taxonomy" id="470453"/>
    <lineage>
        <taxon>Bacteria</taxon>
        <taxon>Pseudomonadati</taxon>
        <taxon>Pseudomonadota</taxon>
        <taxon>Gammaproteobacteria</taxon>
        <taxon>Moraxellales</taxon>
        <taxon>Moraxellaceae</taxon>
        <taxon>Moraxella</taxon>
    </lineage>
</organism>
<dbReference type="InterPro" id="IPR029044">
    <property type="entry name" value="Nucleotide-diphossugar_trans"/>
</dbReference>
<dbReference type="OrthoDB" id="848759at2"/>
<protein>
    <recommendedName>
        <fullName evidence="1">Glycosyltransferase 2-like domain-containing protein</fullName>
    </recommendedName>
</protein>
<dbReference type="SUPFAM" id="SSF53448">
    <property type="entry name" value="Nucleotide-diphospho-sugar transferases"/>
    <property type="match status" value="1"/>
</dbReference>
<dbReference type="Proteomes" id="UP000189800">
    <property type="component" value="Unassembled WGS sequence"/>
</dbReference>
<sequence length="224" mass="26450">MKLSNVTLCLTIGKRPKELEQTLHSLFSFVQFQEVIAINDFGDDPTSEAFLRCCPDGKLIDLKTNLGHHRAVDYMYNQVSTDYIFHCEDDWLFDHLPDVPNAIALLHENPKISCVSFRKYEDFLYNAEDQAKILPLDTELGEYIRVDHLHEQWYGYSFNPHIARKELWAKFSPFSQFKKERHISRHLRKQGYFMAFLKQGACHHIGHDSVSNPPKTFWQKLRFW</sequence>
<dbReference type="AlphaFoldDB" id="A0A1T0CE43"/>
<proteinExistence type="predicted"/>